<dbReference type="Proteomes" id="UP000032046">
    <property type="component" value="Unassembled WGS sequence"/>
</dbReference>
<dbReference type="STRING" id="1602171.ST44_12100"/>
<evidence type="ECO:0000313" key="2">
    <source>
        <dbReference type="Proteomes" id="UP000032046"/>
    </source>
</evidence>
<dbReference type="RefSeq" id="WP_156132578.1">
    <property type="nucleotide sequence ID" value="NZ_JXQK01000088.1"/>
</dbReference>
<protein>
    <submittedName>
        <fullName evidence="1">Uncharacterized protein</fullName>
    </submittedName>
</protein>
<name>A0A0D0HA85_9BACT</name>
<keyword evidence="2" id="KW-1185">Reference proteome</keyword>
<gene>
    <name evidence="1" type="ORF">ST44_12100</name>
</gene>
<comment type="caution">
    <text evidence="1">The sequence shown here is derived from an EMBL/GenBank/DDBJ whole genome shotgun (WGS) entry which is preliminary data.</text>
</comment>
<organism evidence="1 2">
    <name type="scientific">Prevotella pectinovora</name>
    <dbReference type="NCBI Taxonomy" id="1602169"/>
    <lineage>
        <taxon>Bacteria</taxon>
        <taxon>Pseudomonadati</taxon>
        <taxon>Bacteroidota</taxon>
        <taxon>Bacteroidia</taxon>
        <taxon>Bacteroidales</taxon>
        <taxon>Prevotellaceae</taxon>
        <taxon>Prevotella</taxon>
    </lineage>
</organism>
<sequence>MTAAIFALLPLNALGQANTYYDKGNTTTGTTRHTLIKRMALVGHNCMVSRLIDGISVGSGGVNLSNLCDEDLTNHYSIPSVAGVTLLAGSPIVAVKDMKHYIDKNTKAGFKISDASDLLKLEVLKDRYKIRFYRDGKELLTSDIEQLGFTILNLSLGSVNLGNNAVDIVAASQPTEDYDEIALINTNGINLDVVKDLKIYYAFVGDIEYPLTTERIKGYDNSISLTANTSDFAHKNNLIDEDLSNGATISAVLQVGFSGHAEVIANKEGNTNQIFPKGTEAGFVYSDGKLLGAGVTPVITLLDKNGDKLYEKAINTTILSVALSGGDKKVSIKAPCDFSGIKITVPGVAVGVGTIAKYAFIIPEPTDAGHKCEMSPTASLDLCNCDSHYQLNWDKTNYPDAKWSIERTTDPNVKFNDSDNTIDFSQTNSYKEDTNDKVTVVMKLTNKDGCYQTITINYTNSTENSPESKKESILYNADPKNPVYELGDGNNAGINILSIVKNSANIISPDPNSYASYFGGVSIGDSYICSIKKKEGLISDGSSAIQAGFVVTAKGSALSADVLKLMNVRVYKDGKEVEGNITSAAVSAKLIGNQDTHKLRYGIKIPAGNSFDEIRLYSTGLLSADLSVMNIYYAYTADENVILDDPLDGAEIVSFEKHNASINPDRTQSVGLVNAGNGLKDITNSIDGSLETKTIFPTGVEVASGSVLAIKLGVTATRNKQLVVVVNKEAVGLGLDVAGAIVVKTYKTGVKEPVETFSDWSVLGANVITLGDKGYIFISPKSDYDEVAITEGAGVKVLNGLAVYGLLLRNDKDGDGTPDVDEPSDDCKQDLVLQETINITDKKDKKYKNNLTMYFQRTFVGNNWNSLILPVSLTKEQFINAFGEKAQLAQADRVYAEGSNLVIGFDDAAKASTANPDGIFLHAHTPYIIWIDDNTVENHKKASYNTIDAGEINGEIYVVDKVLQGGGVNFTYSDDFEAPANVKFSPIDASITTNWGLTDLNFYGSYNPHQNLEAYQYIWNKGKMYHLTKSHWMKGYRCWITPTWVNNEDAKTLSFSVKEGDTNRIIITPADSNSGDAKIYNIFGQRMNSMSGNQSGVYIMNGKKVVVK</sequence>
<dbReference type="EMBL" id="JXQK01000088">
    <property type="protein sequence ID" value="KIP60082.1"/>
    <property type="molecule type" value="Genomic_DNA"/>
</dbReference>
<accession>A0A0D0HA85</accession>
<reference evidence="1 2" key="1">
    <citation type="submission" date="2015-01" db="EMBL/GenBank/DDBJ databases">
        <title>Comparative genomics of non-oral Prevotella species.</title>
        <authorList>
            <person name="Accetto T."/>
            <person name="Nograsek B."/>
            <person name="Avgustin G."/>
        </authorList>
    </citation>
    <scope>NUCLEOTIDE SEQUENCE [LARGE SCALE GENOMIC DNA]</scope>
    <source>
        <strain evidence="1 2">P5-119</strain>
    </source>
</reference>
<proteinExistence type="predicted"/>
<dbReference type="AlphaFoldDB" id="A0A0D0HA85"/>
<evidence type="ECO:0000313" key="1">
    <source>
        <dbReference type="EMBL" id="KIP60082.1"/>
    </source>
</evidence>